<dbReference type="Gene3D" id="3.40.50.300">
    <property type="entry name" value="P-loop containing nucleotide triphosphate hydrolases"/>
    <property type="match status" value="1"/>
</dbReference>
<dbReference type="SUPFAM" id="SSF52540">
    <property type="entry name" value="P-loop containing nucleoside triphosphate hydrolases"/>
    <property type="match status" value="1"/>
</dbReference>
<sequence length="306" mass="33616">MSAIVVEAVSLSKRYGGRFAVKSLDIEVPEGSVYGLLGPNGAGKTTVLKLVTGLLRPTGGEVRLFGERWRRNHLKEVGALIETPALYQHLTGRENLAVHTRLLGLPKRRIGEVLEQVDLEEAGRKKVSSYSLGMKQRLGIAVALVGEPSLLILDEPTNGLDPKGIREMRALLHSFAQRGITVVVSSHILAEVSQVVSHVGIISNGELRYQGTLSDLVEKGQGRLELRTARADEALRIVRERFPDADRQDNTLFVPVAEEESAGLVAELSKEGIPINGVNYRRDDLESLFMRLTDREESGERTEVKA</sequence>
<dbReference type="Pfam" id="PF00005">
    <property type="entry name" value="ABC_tran"/>
    <property type="match status" value="1"/>
</dbReference>
<evidence type="ECO:0000313" key="6">
    <source>
        <dbReference type="EMBL" id="BBL79456.1"/>
    </source>
</evidence>
<evidence type="ECO:0000256" key="1">
    <source>
        <dbReference type="ARBA" id="ARBA00005417"/>
    </source>
</evidence>
<comment type="similarity">
    <text evidence="1">Belongs to the ABC transporter superfamily.</text>
</comment>
<dbReference type="OrthoDB" id="3452254at2"/>
<keyword evidence="3" id="KW-0547">Nucleotide-binding</keyword>
<reference evidence="6" key="1">
    <citation type="journal article" date="2019" name="Microbiol. Resour. Announc.">
        <title>Complete Genome Sequence of Rubrobacter xylanophilus Strain AA3-22, Isolated from Arima Onsen in Japan.</title>
        <authorList>
            <person name="Tomariguchi N."/>
            <person name="Miyazaki K."/>
        </authorList>
    </citation>
    <scope>NUCLEOTIDE SEQUENCE [LARGE SCALE GENOMIC DNA]</scope>
    <source>
        <strain evidence="6">AA3-22</strain>
    </source>
</reference>
<dbReference type="RefSeq" id="WP_143527458.1">
    <property type="nucleotide sequence ID" value="NZ_AP019791.1"/>
</dbReference>
<accession>A0A510HHH9</accession>
<dbReference type="EMBL" id="AP019791">
    <property type="protein sequence ID" value="BBL79456.1"/>
    <property type="molecule type" value="Genomic_DNA"/>
</dbReference>
<dbReference type="GO" id="GO:0005524">
    <property type="term" value="F:ATP binding"/>
    <property type="evidence" value="ECO:0007669"/>
    <property type="project" value="UniProtKB-KW"/>
</dbReference>
<dbReference type="CDD" id="cd03268">
    <property type="entry name" value="ABC_BcrA_bacitracin_resist"/>
    <property type="match status" value="1"/>
</dbReference>
<dbReference type="PROSITE" id="PS00211">
    <property type="entry name" value="ABC_TRANSPORTER_1"/>
    <property type="match status" value="1"/>
</dbReference>
<dbReference type="InterPro" id="IPR003593">
    <property type="entry name" value="AAA+_ATPase"/>
</dbReference>
<gene>
    <name evidence="6" type="ORF">RxyAA322_13100</name>
</gene>
<dbReference type="GO" id="GO:0016887">
    <property type="term" value="F:ATP hydrolysis activity"/>
    <property type="evidence" value="ECO:0007669"/>
    <property type="project" value="InterPro"/>
</dbReference>
<dbReference type="PANTHER" id="PTHR43335">
    <property type="entry name" value="ABC TRANSPORTER, ATP-BINDING PROTEIN"/>
    <property type="match status" value="1"/>
</dbReference>
<dbReference type="PANTHER" id="PTHR43335:SF4">
    <property type="entry name" value="ABC TRANSPORTER, ATP-BINDING PROTEIN"/>
    <property type="match status" value="1"/>
</dbReference>
<dbReference type="SMART" id="SM00382">
    <property type="entry name" value="AAA"/>
    <property type="match status" value="1"/>
</dbReference>
<protein>
    <recommendedName>
        <fullName evidence="5">ABC transporter domain-containing protein</fullName>
    </recommendedName>
</protein>
<keyword evidence="2" id="KW-0813">Transport</keyword>
<feature type="domain" description="ABC transporter" evidence="5">
    <location>
        <begin position="6"/>
        <end position="229"/>
    </location>
</feature>
<keyword evidence="7" id="KW-1185">Reference proteome</keyword>
<dbReference type="InterPro" id="IPR017871">
    <property type="entry name" value="ABC_transporter-like_CS"/>
</dbReference>
<evidence type="ECO:0000259" key="5">
    <source>
        <dbReference type="PROSITE" id="PS50893"/>
    </source>
</evidence>
<evidence type="ECO:0000256" key="2">
    <source>
        <dbReference type="ARBA" id="ARBA00022448"/>
    </source>
</evidence>
<dbReference type="InterPro" id="IPR003439">
    <property type="entry name" value="ABC_transporter-like_ATP-bd"/>
</dbReference>
<dbReference type="InterPro" id="IPR027417">
    <property type="entry name" value="P-loop_NTPase"/>
</dbReference>
<evidence type="ECO:0000256" key="4">
    <source>
        <dbReference type="ARBA" id="ARBA00022840"/>
    </source>
</evidence>
<evidence type="ECO:0000313" key="7">
    <source>
        <dbReference type="Proteomes" id="UP000318065"/>
    </source>
</evidence>
<evidence type="ECO:0000256" key="3">
    <source>
        <dbReference type="ARBA" id="ARBA00022741"/>
    </source>
</evidence>
<dbReference type="AlphaFoldDB" id="A0A510HHH9"/>
<dbReference type="PROSITE" id="PS50893">
    <property type="entry name" value="ABC_TRANSPORTER_2"/>
    <property type="match status" value="1"/>
</dbReference>
<name>A0A510HHH9_9ACTN</name>
<dbReference type="Proteomes" id="UP000318065">
    <property type="component" value="Chromosome"/>
</dbReference>
<organism evidence="6 7">
    <name type="scientific">Rubrobacter xylanophilus</name>
    <dbReference type="NCBI Taxonomy" id="49319"/>
    <lineage>
        <taxon>Bacteria</taxon>
        <taxon>Bacillati</taxon>
        <taxon>Actinomycetota</taxon>
        <taxon>Rubrobacteria</taxon>
        <taxon>Rubrobacterales</taxon>
        <taxon>Rubrobacteraceae</taxon>
        <taxon>Rubrobacter</taxon>
    </lineage>
</organism>
<keyword evidence="4" id="KW-0067">ATP-binding</keyword>
<proteinExistence type="inferred from homology"/>